<dbReference type="Proteomes" id="UP001164237">
    <property type="component" value="Segment"/>
</dbReference>
<evidence type="ECO:0000256" key="1">
    <source>
        <dbReference type="SAM" id="MobiDB-lite"/>
    </source>
</evidence>
<proteinExistence type="predicted"/>
<protein>
    <submittedName>
        <fullName evidence="2">Uncharacterized protein</fullName>
    </submittedName>
</protein>
<dbReference type="EMBL" id="OP490597">
    <property type="protein sequence ID" value="UZS00372.1"/>
    <property type="molecule type" value="Genomic_DNA"/>
</dbReference>
<reference evidence="2" key="1">
    <citation type="submission" date="2022-09" db="EMBL/GenBank/DDBJ databases">
        <authorList>
            <person name="Li Y."/>
        </authorList>
    </citation>
    <scope>NUCLEOTIDE SEQUENCE</scope>
</reference>
<feature type="compositionally biased region" description="Basic and acidic residues" evidence="1">
    <location>
        <begin position="182"/>
        <end position="193"/>
    </location>
</feature>
<sequence>MMVLLCHLTTESYVRGYAKYISKHKEYVTAFEKLEISVDFGKLDEDKDEVPQDPEKAANYQGEYYHNRDVEFLCSDRQFIELQLAGFNVKVKSKYEADTVNKDFGYMQDLAQKIIDKLTVLDAGIPAMDWNHKCDIHMPGLGLMTINQTMLLEDSCTDVLQDAIDQGWRIIAACPQPDKRRPDYILGRYDPEHSPTSGGAARRP</sequence>
<evidence type="ECO:0000313" key="2">
    <source>
        <dbReference type="EMBL" id="UZS00372.1"/>
    </source>
</evidence>
<name>A0A9E8JWN3_9CAUD</name>
<keyword evidence="3" id="KW-1185">Reference proteome</keyword>
<evidence type="ECO:0000313" key="3">
    <source>
        <dbReference type="Proteomes" id="UP001164237"/>
    </source>
</evidence>
<feature type="region of interest" description="Disordered" evidence="1">
    <location>
        <begin position="182"/>
        <end position="204"/>
    </location>
</feature>
<accession>A0A9E8JWN3</accession>
<organism evidence="2 3">
    <name type="scientific">Serratia phage SMP</name>
    <dbReference type="NCBI Taxonomy" id="2982904"/>
    <lineage>
        <taxon>Viruses</taxon>
        <taxon>Duplodnaviria</taxon>
        <taxon>Heunggongvirae</taxon>
        <taxon>Uroviricota</taxon>
        <taxon>Caudoviricetes</taxon>
        <taxon>Lindbergviridae</taxon>
        <taxon>Myosmarvirus</taxon>
        <taxon>Myosmarvirus SMP</taxon>
    </lineage>
</organism>